<dbReference type="GO" id="GO:0004311">
    <property type="term" value="F:geranylgeranyl diphosphate synthase activity"/>
    <property type="evidence" value="ECO:0007669"/>
    <property type="project" value="InterPro"/>
</dbReference>
<dbReference type="Proteomes" id="UP000199648">
    <property type="component" value="Unassembled WGS sequence"/>
</dbReference>
<dbReference type="SFLD" id="SFLDG01212">
    <property type="entry name" value="Phytoene_synthase_like"/>
    <property type="match status" value="1"/>
</dbReference>
<reference evidence="1 2" key="1">
    <citation type="submission" date="2016-10" db="EMBL/GenBank/DDBJ databases">
        <authorList>
            <person name="de Groot N.N."/>
        </authorList>
    </citation>
    <scope>NUCLEOTIDE SEQUENCE [LARGE SCALE GENOMIC DNA]</scope>
    <source>
        <strain evidence="1 2">HLD2</strain>
    </source>
</reference>
<dbReference type="InterPro" id="IPR033904">
    <property type="entry name" value="Trans_IPPS_HH"/>
</dbReference>
<dbReference type="OrthoDB" id="9807580at2"/>
<dbReference type="CDD" id="cd00683">
    <property type="entry name" value="Trans_IPPS_HH"/>
    <property type="match status" value="1"/>
</dbReference>
<dbReference type="SUPFAM" id="SSF48576">
    <property type="entry name" value="Terpenoid synthases"/>
    <property type="match status" value="1"/>
</dbReference>
<gene>
    <name evidence="1" type="ORF">SAMN03097708_00101</name>
</gene>
<dbReference type="STRING" id="415747.SAMN03097708_00101"/>
<dbReference type="RefSeq" id="WP_092991525.1">
    <property type="nucleotide sequence ID" value="NZ_FMWD01000001.1"/>
</dbReference>
<dbReference type="SFLD" id="SFLDS00005">
    <property type="entry name" value="Isoprenoid_Synthase_Type_I"/>
    <property type="match status" value="1"/>
</dbReference>
<dbReference type="PANTHER" id="PTHR31480">
    <property type="entry name" value="BIFUNCTIONAL LYCOPENE CYCLASE/PHYTOENE SYNTHASE"/>
    <property type="match status" value="1"/>
</dbReference>
<dbReference type="GO" id="GO:0016114">
    <property type="term" value="P:terpenoid biosynthetic process"/>
    <property type="evidence" value="ECO:0007669"/>
    <property type="project" value="UniProtKB-ARBA"/>
</dbReference>
<sequence>MTNRPPVPLAPDTVETAYRHCQSLAQSHYENFPVASWILPRPMRRPVAVVYAFARTADDLADEGADDIETRLQALDDYQGRLGQTAAGQPPTDPVFIALADVLKHKPLPVSLFFDLLSAFRQDVTRKRYRDFEDLLDYCRRSANPVGRLLLHLHGSASTENLALSDRICTSLQLINFYQDLAQDFDENGRIYIPVDEMEALGVSEVHFEQRRSDPAMRRLFNAQVARARAMMLEGAPLGSRLRGRFGLEIRMIVEGGLAVLERLAAAEDVFARPRLRRRDLLRMLFRSLRPWRPSPPSALPDRAGD</sequence>
<dbReference type="SFLD" id="SFLDG01018">
    <property type="entry name" value="Squalene/Phytoene_Synthase_Lik"/>
    <property type="match status" value="1"/>
</dbReference>
<organism evidence="1 2">
    <name type="scientific">Thiohalomonas denitrificans</name>
    <dbReference type="NCBI Taxonomy" id="415747"/>
    <lineage>
        <taxon>Bacteria</taxon>
        <taxon>Pseudomonadati</taxon>
        <taxon>Pseudomonadota</taxon>
        <taxon>Gammaproteobacteria</taxon>
        <taxon>Thiohalomonadales</taxon>
        <taxon>Thiohalomonadaceae</taxon>
        <taxon>Thiohalomonas</taxon>
    </lineage>
</organism>
<dbReference type="AlphaFoldDB" id="A0A1G5PJ72"/>
<dbReference type="NCBIfam" id="TIGR03464">
    <property type="entry name" value="HpnC"/>
    <property type="match status" value="1"/>
</dbReference>
<dbReference type="InterPro" id="IPR008949">
    <property type="entry name" value="Isoprenoid_synthase_dom_sf"/>
</dbReference>
<keyword evidence="2" id="KW-1185">Reference proteome</keyword>
<dbReference type="InterPro" id="IPR002060">
    <property type="entry name" value="Squ/phyt_synthse"/>
</dbReference>
<dbReference type="Pfam" id="PF00494">
    <property type="entry name" value="SQS_PSY"/>
    <property type="match status" value="1"/>
</dbReference>
<name>A0A1G5PJ72_9GAMM</name>
<dbReference type="EMBL" id="FMWD01000001">
    <property type="protein sequence ID" value="SCZ49251.1"/>
    <property type="molecule type" value="Genomic_DNA"/>
</dbReference>
<accession>A0A1G5PJ72</accession>
<dbReference type="InterPro" id="IPR044843">
    <property type="entry name" value="Trans_IPPS_bact-type"/>
</dbReference>
<protein>
    <submittedName>
        <fullName evidence="1">Squalene synthase HpnC</fullName>
    </submittedName>
</protein>
<proteinExistence type="predicted"/>
<evidence type="ECO:0000313" key="1">
    <source>
        <dbReference type="EMBL" id="SCZ49251.1"/>
    </source>
</evidence>
<evidence type="ECO:0000313" key="2">
    <source>
        <dbReference type="Proteomes" id="UP000199648"/>
    </source>
</evidence>
<dbReference type="Gene3D" id="1.10.600.10">
    <property type="entry name" value="Farnesyl Diphosphate Synthase"/>
    <property type="match status" value="1"/>
</dbReference>
<dbReference type="GO" id="GO:0051996">
    <property type="term" value="F:squalene synthase [NAD(P)H] activity"/>
    <property type="evidence" value="ECO:0007669"/>
    <property type="project" value="InterPro"/>
</dbReference>
<dbReference type="InterPro" id="IPR017827">
    <property type="entry name" value="HSQ_synthase_HpnC"/>
</dbReference>